<dbReference type="STRING" id="1237085.Ngar_c30300"/>
<organism evidence="2 3">
    <name type="scientific">Nitrososphaera gargensis (strain Ga9.2)</name>
    <dbReference type="NCBI Taxonomy" id="1237085"/>
    <lineage>
        <taxon>Archaea</taxon>
        <taxon>Nitrososphaerota</taxon>
        <taxon>Nitrososphaeria</taxon>
        <taxon>Nitrososphaerales</taxon>
        <taxon>Nitrososphaeraceae</taxon>
        <taxon>Nitrososphaera</taxon>
    </lineage>
</organism>
<feature type="compositionally biased region" description="Polar residues" evidence="1">
    <location>
        <begin position="853"/>
        <end position="862"/>
    </location>
</feature>
<dbReference type="Proteomes" id="UP000008037">
    <property type="component" value="Chromosome"/>
</dbReference>
<evidence type="ECO:0000313" key="3">
    <source>
        <dbReference type="Proteomes" id="UP000008037"/>
    </source>
</evidence>
<dbReference type="InParanoid" id="K0IF11"/>
<keyword evidence="3" id="KW-1185">Reference proteome</keyword>
<feature type="region of interest" description="Disordered" evidence="1">
    <location>
        <begin position="728"/>
        <end position="808"/>
    </location>
</feature>
<evidence type="ECO:0000256" key="1">
    <source>
        <dbReference type="SAM" id="MobiDB-lite"/>
    </source>
</evidence>
<dbReference type="AlphaFoldDB" id="K0IF11"/>
<reference evidence="2 3" key="1">
    <citation type="journal article" date="2012" name="Environ. Microbiol.">
        <title>The genome of the ammonia-oxidizing Candidatus Nitrososphaera gargensis: insights into metabolic versatility and environmental adaptations.</title>
        <authorList>
            <person name="Spang A."/>
            <person name="Poehlein A."/>
            <person name="Offre P."/>
            <person name="Zumbragel S."/>
            <person name="Haider S."/>
            <person name="Rychlik N."/>
            <person name="Nowka B."/>
            <person name="Schmeisser C."/>
            <person name="Lebedeva E.V."/>
            <person name="Rattei T."/>
            <person name="Bohm C."/>
            <person name="Schmid M."/>
            <person name="Galushko A."/>
            <person name="Hatzenpichler R."/>
            <person name="Weinmaier T."/>
            <person name="Daniel R."/>
            <person name="Schleper C."/>
            <person name="Spieck E."/>
            <person name="Streit W."/>
            <person name="Wagner M."/>
        </authorList>
    </citation>
    <scope>NUCLEOTIDE SEQUENCE [LARGE SCALE GENOMIC DNA]</scope>
    <source>
        <strain evidence="3">Ga9.2</strain>
    </source>
</reference>
<feature type="region of interest" description="Disordered" evidence="1">
    <location>
        <begin position="310"/>
        <end position="403"/>
    </location>
</feature>
<feature type="compositionally biased region" description="Low complexity" evidence="1">
    <location>
        <begin position="331"/>
        <end position="365"/>
    </location>
</feature>
<feature type="region of interest" description="Disordered" evidence="1">
    <location>
        <begin position="849"/>
        <end position="884"/>
    </location>
</feature>
<dbReference type="KEGG" id="nga:Ngar_c30300"/>
<name>K0IF11_NITGG</name>
<sequence length="952" mass="100859">MILPQNFSVVAILLAIVIVATIFSPLSIARALASDVGNNDIRRTSGNYIINYVYEIEVEKPKLSVDKPKVAQGGSITIKGTNFANSTVSIQAFDEKLLIFKENGDKQNQTAGLLLTRSDIALAQPAVGKASVMKKFAHDNNNSIQDSNGTVTLVIKAPSEGAQNYSADLQCKSMPGSSMREDPLIISLGSGTVNGSSRQFVNASLPAGDYQNCEIVVTLPETGKTFRSESFDFAVVPDAYAKPDGKAVVAASNGSFQLRVSLHNNIQPGKYVFMAEEQLKDDDDDNNDAKRQPARAIVPIQVVAKQYTSTTTTHTSIESIQESIVEGSVQSSNRSTTTSTDMTNSNDNVSNDHQGPDNNGNNDNNGSGGGGEQPPTTTSPSDDGPKEVCTTDDFSFESPNDASHTNTILQTSIQTANNAIINDDVITITQRIIGATNASQNVIMSVDIRNDNEVMQSIRQNIVQEAEIEHCQTVGEVDGDGVDGSGGVRATNTTNLVLSAALQEAYNIYSDSDVIQIQQTIIIPKYCSANVYAPITMDDRNRISQLIDQDIVQKSKIKFTTDGSTAGQGRSAADNAGQYSYLQKNYITQLSIQGASNIALDNNVININQAIIVPASCEADVYAPTVVRSSSDIQLSIIQKAEQVSTIQQLAGQQPGITIANTISTGNNSSQAVGGSVFTNTIINHAEQYGENLFIDNDNLQVVQQVFFVNDTTGWTLDNYQDKLAEEFGDSGNNSDNSTSSSSLIATGNQTSDAPLDAADDTGDNNNDTALAEEETETADNTSSGNDTASSADNNISSDPTAATTSNTTTIVQQSGLQDASNYNQNNSTINVNQDAEGYQIDTAASVHDTNDGEQANGQAQEQDAAIASDSDMPAGDDNSTSTVENGIEQTGVQLATNYSGENNETTVDQGALGNQVNAGIEVANENNLAQSDGQDQSQEATITTGGNSTST</sequence>
<feature type="region of interest" description="Disordered" evidence="1">
    <location>
        <begin position="925"/>
        <end position="952"/>
    </location>
</feature>
<feature type="compositionally biased region" description="Polar residues" evidence="1">
    <location>
        <begin position="783"/>
        <end position="800"/>
    </location>
</feature>
<evidence type="ECO:0000313" key="2">
    <source>
        <dbReference type="EMBL" id="AFU59946.1"/>
    </source>
</evidence>
<feature type="compositionally biased region" description="Polar residues" evidence="1">
    <location>
        <begin position="744"/>
        <end position="753"/>
    </location>
</feature>
<dbReference type="BioCyc" id="CNIT1237085:G1324-3030-MONOMER"/>
<proteinExistence type="predicted"/>
<dbReference type="EMBL" id="CP002408">
    <property type="protein sequence ID" value="AFU59946.1"/>
    <property type="molecule type" value="Genomic_DNA"/>
</dbReference>
<dbReference type="HOGENOM" id="CLU_309433_0_0_2"/>
<accession>K0IF11</accession>
<protein>
    <submittedName>
        <fullName evidence="2">Uncharacterized protein</fullName>
    </submittedName>
</protein>
<feature type="compositionally biased region" description="Low complexity" evidence="1">
    <location>
        <begin position="310"/>
        <end position="324"/>
    </location>
</feature>
<gene>
    <name evidence="2" type="ordered locus">Ngar_c30300</name>
</gene>
<feature type="compositionally biased region" description="Low complexity" evidence="1">
    <location>
        <begin position="730"/>
        <end position="743"/>
    </location>
</feature>